<reference evidence="8 9" key="1">
    <citation type="submission" date="2024-04" db="EMBL/GenBank/DDBJ databases">
        <title>Human intestinal bacterial collection.</title>
        <authorList>
            <person name="Pauvert C."/>
            <person name="Hitch T.C.A."/>
            <person name="Clavel T."/>
        </authorList>
    </citation>
    <scope>NUCLEOTIDE SEQUENCE [LARGE SCALE GENOMIC DNA]</scope>
    <source>
        <strain evidence="8 9">CLA-AA-H145</strain>
    </source>
</reference>
<keyword evidence="5 6" id="KW-0472">Membrane</keyword>
<keyword evidence="4 6" id="KW-1133">Transmembrane helix</keyword>
<dbReference type="InterPro" id="IPR007168">
    <property type="entry name" value="Phageshock_PspC_N"/>
</dbReference>
<evidence type="ECO:0000313" key="8">
    <source>
        <dbReference type="EMBL" id="MEQ2486156.1"/>
    </source>
</evidence>
<evidence type="ECO:0000313" key="9">
    <source>
        <dbReference type="Proteomes" id="UP001487296"/>
    </source>
</evidence>
<organism evidence="8 9">
    <name type="scientific">Hallella faecis</name>
    <dbReference type="NCBI Taxonomy" id="2841596"/>
    <lineage>
        <taxon>Bacteria</taxon>
        <taxon>Pseudomonadati</taxon>
        <taxon>Bacteroidota</taxon>
        <taxon>Bacteroidia</taxon>
        <taxon>Bacteroidales</taxon>
        <taxon>Prevotellaceae</taxon>
        <taxon>Hallella</taxon>
    </lineage>
</organism>
<keyword evidence="2" id="KW-1003">Cell membrane</keyword>
<feature type="transmembrane region" description="Helical" evidence="6">
    <location>
        <begin position="36"/>
        <end position="60"/>
    </location>
</feature>
<feature type="domain" description="Phage shock protein PspC N-terminal" evidence="7">
    <location>
        <begin position="5"/>
        <end position="63"/>
    </location>
</feature>
<evidence type="ECO:0000256" key="4">
    <source>
        <dbReference type="ARBA" id="ARBA00022989"/>
    </source>
</evidence>
<evidence type="ECO:0000256" key="2">
    <source>
        <dbReference type="ARBA" id="ARBA00022475"/>
    </source>
</evidence>
<keyword evidence="9" id="KW-1185">Reference proteome</keyword>
<dbReference type="PANTHER" id="PTHR33885:SF3">
    <property type="entry name" value="PHAGE SHOCK PROTEIN C"/>
    <property type="match status" value="1"/>
</dbReference>
<dbReference type="PANTHER" id="PTHR33885">
    <property type="entry name" value="PHAGE SHOCK PROTEIN C"/>
    <property type="match status" value="1"/>
</dbReference>
<gene>
    <name evidence="8" type="ORF">AAAT34_03690</name>
</gene>
<dbReference type="Proteomes" id="UP001487296">
    <property type="component" value="Unassembled WGS sequence"/>
</dbReference>
<dbReference type="Pfam" id="PF04024">
    <property type="entry name" value="PspC"/>
    <property type="match status" value="1"/>
</dbReference>
<accession>A0ABV1FP33</accession>
<evidence type="ECO:0000256" key="1">
    <source>
        <dbReference type="ARBA" id="ARBA00004162"/>
    </source>
</evidence>
<dbReference type="RefSeq" id="WP_215759231.1">
    <property type="nucleotide sequence ID" value="NZ_JAHKBE010000008.1"/>
</dbReference>
<comment type="subcellular location">
    <subcellularLocation>
        <location evidence="1">Cell membrane</location>
        <topology evidence="1">Single-pass membrane protein</topology>
    </subcellularLocation>
</comment>
<evidence type="ECO:0000256" key="6">
    <source>
        <dbReference type="SAM" id="Phobius"/>
    </source>
</evidence>
<sequence length="64" mass="7211">MTTNKRLLRSSSDRWVAGVCGGIAEYFGWDPAIVRLAYVLLSVFSAAFPGLLVYIILWLIMPQY</sequence>
<keyword evidence="3 6" id="KW-0812">Transmembrane</keyword>
<protein>
    <submittedName>
        <fullName evidence="8">PspC domain-containing protein</fullName>
    </submittedName>
</protein>
<evidence type="ECO:0000256" key="3">
    <source>
        <dbReference type="ARBA" id="ARBA00022692"/>
    </source>
</evidence>
<name>A0ABV1FP33_9BACT</name>
<proteinExistence type="predicted"/>
<comment type="caution">
    <text evidence="8">The sequence shown here is derived from an EMBL/GenBank/DDBJ whole genome shotgun (WGS) entry which is preliminary data.</text>
</comment>
<dbReference type="EMBL" id="JBBNFP010000008">
    <property type="protein sequence ID" value="MEQ2486156.1"/>
    <property type="molecule type" value="Genomic_DNA"/>
</dbReference>
<evidence type="ECO:0000256" key="5">
    <source>
        <dbReference type="ARBA" id="ARBA00023136"/>
    </source>
</evidence>
<evidence type="ECO:0000259" key="7">
    <source>
        <dbReference type="Pfam" id="PF04024"/>
    </source>
</evidence>
<dbReference type="InterPro" id="IPR052027">
    <property type="entry name" value="PspC"/>
</dbReference>